<dbReference type="InterPro" id="IPR001387">
    <property type="entry name" value="Cro/C1-type_HTH"/>
</dbReference>
<dbReference type="CDD" id="cd00093">
    <property type="entry name" value="HTH_XRE"/>
    <property type="match status" value="1"/>
</dbReference>
<reference evidence="2 3" key="1">
    <citation type="submission" date="2024-05" db="EMBL/GenBank/DDBJ databases">
        <title>Neorhizobium sp. Rsf11, a plant growth promoting and heavy metal resistant PAH-degrader.</title>
        <authorList>
            <person name="Golubev S.N."/>
            <person name="Muratova A.Y."/>
            <person name="Markelova M.I."/>
        </authorList>
    </citation>
    <scope>NUCLEOTIDE SEQUENCE [LARGE SCALE GENOMIC DNA]</scope>
    <source>
        <strain evidence="2 3">Rsf11</strain>
    </source>
</reference>
<dbReference type="Proteomes" id="UP001496627">
    <property type="component" value="Unassembled WGS sequence"/>
</dbReference>
<name>A0ABV0M5S9_9HYPH</name>
<evidence type="ECO:0000259" key="1">
    <source>
        <dbReference type="PROSITE" id="PS50943"/>
    </source>
</evidence>
<evidence type="ECO:0000313" key="3">
    <source>
        <dbReference type="Proteomes" id="UP001496627"/>
    </source>
</evidence>
<gene>
    <name evidence="2" type="ORF">ABK249_20070</name>
</gene>
<proteinExistence type="predicted"/>
<comment type="caution">
    <text evidence="2">The sequence shown here is derived from an EMBL/GenBank/DDBJ whole genome shotgun (WGS) entry which is preliminary data.</text>
</comment>
<sequence>MSPARPLGDFLREWRRRRRMSQLDLALEADISQRHLSFIESGRAVPSREMLLHLAERLGVPLRERNPMLIAAGFAPVFAERKLDDPALAPARQAIDMVLRGHEPFPALAMDRHWTLVAANAAVTPLLAGVADRSLMDGAVNVLRLSLHPHGLAPHIANFAEWRNHLLDRLHQQIAATGDRVLEKLLEELSGYPAPGTGPKSPSRDYAGIAVPMELRTAAGVLSFISTTTVFGTPVDVTLSELAVESFFPANNETARLLRQMAEAGPLKDES</sequence>
<dbReference type="InterPro" id="IPR041413">
    <property type="entry name" value="MLTR_LBD"/>
</dbReference>
<feature type="domain" description="HTH cro/C1-type" evidence="1">
    <location>
        <begin position="11"/>
        <end position="65"/>
    </location>
</feature>
<dbReference type="Gene3D" id="3.30.450.180">
    <property type="match status" value="1"/>
</dbReference>
<dbReference type="SUPFAM" id="SSF47413">
    <property type="entry name" value="lambda repressor-like DNA-binding domains"/>
    <property type="match status" value="1"/>
</dbReference>
<evidence type="ECO:0000313" key="2">
    <source>
        <dbReference type="EMBL" id="MEQ1407233.1"/>
    </source>
</evidence>
<keyword evidence="3" id="KW-1185">Reference proteome</keyword>
<protein>
    <submittedName>
        <fullName evidence="2">Helix-turn-helix transcriptional regulator</fullName>
    </submittedName>
</protein>
<organism evidence="2 3">
    <name type="scientific">Neorhizobium phenanthreniclasticum</name>
    <dbReference type="NCBI Taxonomy" id="3157917"/>
    <lineage>
        <taxon>Bacteria</taxon>
        <taxon>Pseudomonadati</taxon>
        <taxon>Pseudomonadota</taxon>
        <taxon>Alphaproteobacteria</taxon>
        <taxon>Hyphomicrobiales</taxon>
        <taxon>Rhizobiaceae</taxon>
        <taxon>Rhizobium/Agrobacterium group</taxon>
        <taxon>Neorhizobium</taxon>
    </lineage>
</organism>
<accession>A0ABV0M5S9</accession>
<dbReference type="PROSITE" id="PS50943">
    <property type="entry name" value="HTH_CROC1"/>
    <property type="match status" value="1"/>
</dbReference>
<dbReference type="PANTHER" id="PTHR35010">
    <property type="entry name" value="BLL4672 PROTEIN-RELATED"/>
    <property type="match status" value="1"/>
</dbReference>
<dbReference type="Pfam" id="PF17765">
    <property type="entry name" value="MLTR_LBD"/>
    <property type="match status" value="1"/>
</dbReference>
<dbReference type="InterPro" id="IPR010982">
    <property type="entry name" value="Lambda_DNA-bd_dom_sf"/>
</dbReference>
<dbReference type="EMBL" id="JBEAAL010000016">
    <property type="protein sequence ID" value="MEQ1407233.1"/>
    <property type="molecule type" value="Genomic_DNA"/>
</dbReference>
<dbReference type="Pfam" id="PF01381">
    <property type="entry name" value="HTH_3"/>
    <property type="match status" value="1"/>
</dbReference>
<dbReference type="Gene3D" id="1.10.260.40">
    <property type="entry name" value="lambda repressor-like DNA-binding domains"/>
    <property type="match status" value="1"/>
</dbReference>
<dbReference type="SMART" id="SM00530">
    <property type="entry name" value="HTH_XRE"/>
    <property type="match status" value="1"/>
</dbReference>
<dbReference type="PANTHER" id="PTHR35010:SF4">
    <property type="entry name" value="BLL5781 PROTEIN"/>
    <property type="match status" value="1"/>
</dbReference>
<dbReference type="RefSeq" id="WP_227705207.1">
    <property type="nucleotide sequence ID" value="NZ_JBEAAL010000016.1"/>
</dbReference>